<proteinExistence type="predicted"/>
<evidence type="ECO:0000313" key="2">
    <source>
        <dbReference type="Proteomes" id="UP001185659"/>
    </source>
</evidence>
<accession>A0ABU4AJ73</accession>
<keyword evidence="2" id="KW-1185">Reference proteome</keyword>
<reference evidence="1 2" key="1">
    <citation type="submission" date="2023-10" db="EMBL/GenBank/DDBJ databases">
        <authorList>
            <person name="Venkata Ramana C."/>
            <person name="Sasikala C."/>
            <person name="Dhurka M."/>
        </authorList>
    </citation>
    <scope>NUCLEOTIDE SEQUENCE [LARGE SCALE GENOMIC DNA]</scope>
    <source>
        <strain evidence="1 2">KCTC 32151</strain>
    </source>
</reference>
<protein>
    <submittedName>
        <fullName evidence="1">Uncharacterized protein</fullName>
    </submittedName>
</protein>
<organism evidence="1 2">
    <name type="scientific">Nitratireductor aquimarinus</name>
    <dbReference type="NCBI Taxonomy" id="889300"/>
    <lineage>
        <taxon>Bacteria</taxon>
        <taxon>Pseudomonadati</taxon>
        <taxon>Pseudomonadota</taxon>
        <taxon>Alphaproteobacteria</taxon>
        <taxon>Hyphomicrobiales</taxon>
        <taxon>Phyllobacteriaceae</taxon>
        <taxon>Nitratireductor</taxon>
    </lineage>
</organism>
<name>A0ABU4AJ73_9HYPH</name>
<sequence length="85" mass="9323">MQWQPISEARDIRFGTVADLKMSSERVYRAVYGFRGQGCAWWPLPGQARRSPIGKLASVAFAVQAVGNVQAGDWKTAASQGHASW</sequence>
<gene>
    <name evidence="1" type="ORF">R2G56_08410</name>
</gene>
<evidence type="ECO:0000313" key="1">
    <source>
        <dbReference type="EMBL" id="MDV6226306.1"/>
    </source>
</evidence>
<comment type="caution">
    <text evidence="1">The sequence shown here is derived from an EMBL/GenBank/DDBJ whole genome shotgun (WGS) entry which is preliminary data.</text>
</comment>
<dbReference type="EMBL" id="JAWLIP010000003">
    <property type="protein sequence ID" value="MDV6226306.1"/>
    <property type="molecule type" value="Genomic_DNA"/>
</dbReference>
<dbReference type="RefSeq" id="WP_317560988.1">
    <property type="nucleotide sequence ID" value="NZ_JAWLIP010000003.1"/>
</dbReference>
<dbReference type="Proteomes" id="UP001185659">
    <property type="component" value="Unassembled WGS sequence"/>
</dbReference>